<dbReference type="RefSeq" id="WP_157397932.1">
    <property type="nucleotide sequence ID" value="NZ_WSEL01000003.1"/>
</dbReference>
<dbReference type="InterPro" id="IPR052512">
    <property type="entry name" value="4CMD/NDH-1_regulator"/>
</dbReference>
<dbReference type="SUPFAM" id="SSF69118">
    <property type="entry name" value="AhpD-like"/>
    <property type="match status" value="1"/>
</dbReference>
<accession>A0A6N8IVL3</accession>
<organism evidence="2 3">
    <name type="scientific">Ramlibacter pinisoli</name>
    <dbReference type="NCBI Taxonomy" id="2682844"/>
    <lineage>
        <taxon>Bacteria</taxon>
        <taxon>Pseudomonadati</taxon>
        <taxon>Pseudomonadota</taxon>
        <taxon>Betaproteobacteria</taxon>
        <taxon>Burkholderiales</taxon>
        <taxon>Comamonadaceae</taxon>
        <taxon>Ramlibacter</taxon>
    </lineage>
</organism>
<keyword evidence="3" id="KW-1185">Reference proteome</keyword>
<name>A0A6N8IVL3_9BURK</name>
<dbReference type="PANTHER" id="PTHR33570:SF2">
    <property type="entry name" value="CARBOXYMUCONOLACTONE DECARBOXYLASE-LIKE DOMAIN-CONTAINING PROTEIN"/>
    <property type="match status" value="1"/>
</dbReference>
<evidence type="ECO:0000259" key="1">
    <source>
        <dbReference type="Pfam" id="PF02627"/>
    </source>
</evidence>
<dbReference type="Pfam" id="PF02627">
    <property type="entry name" value="CMD"/>
    <property type="match status" value="1"/>
</dbReference>
<feature type="domain" description="Carboxymuconolactone decarboxylase-like" evidence="1">
    <location>
        <begin position="42"/>
        <end position="124"/>
    </location>
</feature>
<dbReference type="EMBL" id="WSEL01000003">
    <property type="protein sequence ID" value="MVQ29993.1"/>
    <property type="molecule type" value="Genomic_DNA"/>
</dbReference>
<reference evidence="2 3" key="1">
    <citation type="submission" date="2019-12" db="EMBL/GenBank/DDBJ databases">
        <authorList>
            <person name="Huq M.A."/>
        </authorList>
    </citation>
    <scope>NUCLEOTIDE SEQUENCE [LARGE SCALE GENOMIC DNA]</scope>
    <source>
        <strain evidence="2 3">MAH-25</strain>
    </source>
</reference>
<dbReference type="Proteomes" id="UP000469385">
    <property type="component" value="Unassembled WGS sequence"/>
</dbReference>
<dbReference type="AlphaFoldDB" id="A0A6N8IVL3"/>
<comment type="caution">
    <text evidence="2">The sequence shown here is derived from an EMBL/GenBank/DDBJ whole genome shotgun (WGS) entry which is preliminary data.</text>
</comment>
<sequence length="140" mass="15639">MKPTDPDLQALFERGLAVRKRVLGDDYVNESLRATDDFTRPLQEYLTAHAWGASWARGTLELKTRSMLNLAMLTALNRPAELKLHLRGALRTGVTKDEIREIFLHAGVYCGAPAALESFRIAREVFEEAASSTEPSRPRG</sequence>
<proteinExistence type="predicted"/>
<protein>
    <submittedName>
        <fullName evidence="2">4-carboxymuconolactone decarboxylase</fullName>
    </submittedName>
</protein>
<evidence type="ECO:0000313" key="2">
    <source>
        <dbReference type="EMBL" id="MVQ29993.1"/>
    </source>
</evidence>
<gene>
    <name evidence="2" type="ORF">GON04_11070</name>
</gene>
<dbReference type="InterPro" id="IPR029032">
    <property type="entry name" value="AhpD-like"/>
</dbReference>
<dbReference type="GO" id="GO:0051920">
    <property type="term" value="F:peroxiredoxin activity"/>
    <property type="evidence" value="ECO:0007669"/>
    <property type="project" value="InterPro"/>
</dbReference>
<evidence type="ECO:0000313" key="3">
    <source>
        <dbReference type="Proteomes" id="UP000469385"/>
    </source>
</evidence>
<dbReference type="Gene3D" id="1.20.1290.10">
    <property type="entry name" value="AhpD-like"/>
    <property type="match status" value="1"/>
</dbReference>
<dbReference type="PANTHER" id="PTHR33570">
    <property type="entry name" value="4-CARBOXYMUCONOLACTONE DECARBOXYLASE FAMILY PROTEIN"/>
    <property type="match status" value="1"/>
</dbReference>
<dbReference type="InterPro" id="IPR003779">
    <property type="entry name" value="CMD-like"/>
</dbReference>